<dbReference type="EMBL" id="CM000780">
    <property type="protein sequence ID" value="AQK51776.1"/>
    <property type="molecule type" value="Genomic_DNA"/>
</dbReference>
<dbReference type="Gene3D" id="3.40.50.1820">
    <property type="entry name" value="alpha/beta hydrolase"/>
    <property type="match status" value="2"/>
</dbReference>
<dbReference type="ExpressionAtlas" id="A0A1D6PZC2">
    <property type="expression patterns" value="baseline and differential"/>
</dbReference>
<dbReference type="InterPro" id="IPR029058">
    <property type="entry name" value="AB_hydrolase_fold"/>
</dbReference>
<evidence type="ECO:0000256" key="1">
    <source>
        <dbReference type="ARBA" id="ARBA00009431"/>
    </source>
</evidence>
<dbReference type="OMA" id="TERSIWV"/>
<dbReference type="SUPFAM" id="SSF53474">
    <property type="entry name" value="alpha/beta-Hydrolases"/>
    <property type="match status" value="1"/>
</dbReference>
<dbReference type="Gene3D" id="1.10.287.410">
    <property type="match status" value="1"/>
</dbReference>
<name>A0A1D6PZC2_MAIZE</name>
<comment type="similarity">
    <text evidence="1">Belongs to the peptidase S10 family.</text>
</comment>
<sequence>MCKYIPTVGAHILHTNRELLEALCVNLRGMAISNGLTHPVAKVATHADLAYFLSNLNARQKQELEALQSELVSLTHAQRWVASSDMRGQVLSRAKAALDVRGDVAWEECIDTVGAAMQADVMRNVVPQMESLLWSTTCVLLYQGVRDLWDDVVSTKAWLGGVRFDSLRAFLDAERAVWRMAGSSRATCSSRARWRTWWCMAWGT</sequence>
<dbReference type="GO" id="GO:0004185">
    <property type="term" value="F:serine-type carboxypeptidase activity"/>
    <property type="evidence" value="ECO:0007669"/>
    <property type="project" value="InterPro"/>
</dbReference>
<reference evidence="2" key="1">
    <citation type="submission" date="2015-12" db="EMBL/GenBank/DDBJ databases">
        <title>Update maize B73 reference genome by single molecule sequencing technologies.</title>
        <authorList>
            <consortium name="Maize Genome Sequencing Project"/>
            <person name="Ware D."/>
        </authorList>
    </citation>
    <scope>NUCLEOTIDE SEQUENCE</scope>
    <source>
        <tissue evidence="2">Seedling</tissue>
    </source>
</reference>
<dbReference type="eggNOG" id="KOG1282">
    <property type="taxonomic scope" value="Eukaryota"/>
</dbReference>
<accession>A0A1D6PZC2</accession>
<organism evidence="2">
    <name type="scientific">Zea mays</name>
    <name type="common">Maize</name>
    <dbReference type="NCBI Taxonomy" id="4577"/>
    <lineage>
        <taxon>Eukaryota</taxon>
        <taxon>Viridiplantae</taxon>
        <taxon>Streptophyta</taxon>
        <taxon>Embryophyta</taxon>
        <taxon>Tracheophyta</taxon>
        <taxon>Spermatophyta</taxon>
        <taxon>Magnoliopsida</taxon>
        <taxon>Liliopsida</taxon>
        <taxon>Poales</taxon>
        <taxon>Poaceae</taxon>
        <taxon>PACMAD clade</taxon>
        <taxon>Panicoideae</taxon>
        <taxon>Andropogonodae</taxon>
        <taxon>Andropogoneae</taxon>
        <taxon>Tripsacinae</taxon>
        <taxon>Zea</taxon>
    </lineage>
</organism>
<gene>
    <name evidence="2" type="ORF">ZEAMMB73_Zm00001d050012</name>
</gene>
<dbReference type="InParanoid" id="A0A1D6PZC2"/>
<protein>
    <submittedName>
        <fullName evidence="2">Uncharacterized protein</fullName>
    </submittedName>
</protein>
<evidence type="ECO:0000313" key="2">
    <source>
        <dbReference type="EMBL" id="AQK51776.1"/>
    </source>
</evidence>
<proteinExistence type="inferred from homology"/>
<dbReference type="PaxDb" id="4577-GRMZM2G049281_P01"/>
<dbReference type="AlphaFoldDB" id="A0A1D6PZC2"/>
<dbReference type="InterPro" id="IPR001563">
    <property type="entry name" value="Peptidase_S10"/>
</dbReference>
<dbReference type="Pfam" id="PF00450">
    <property type="entry name" value="Peptidase_S10"/>
    <property type="match status" value="2"/>
</dbReference>
<dbReference type="GO" id="GO:0006508">
    <property type="term" value="P:proteolysis"/>
    <property type="evidence" value="ECO:0007669"/>
    <property type="project" value="InterPro"/>
</dbReference>